<organism evidence="1 2">
    <name type="scientific">Phlebia brevispora</name>
    <dbReference type="NCBI Taxonomy" id="194682"/>
    <lineage>
        <taxon>Eukaryota</taxon>
        <taxon>Fungi</taxon>
        <taxon>Dikarya</taxon>
        <taxon>Basidiomycota</taxon>
        <taxon>Agaricomycotina</taxon>
        <taxon>Agaricomycetes</taxon>
        <taxon>Polyporales</taxon>
        <taxon>Meruliaceae</taxon>
        <taxon>Phlebia</taxon>
    </lineage>
</organism>
<sequence>MASWTLSQLHTQDYLTLTSLVIIYYDHLITLDEEWNYFWKPHKALGSWLFFRCALLCTDLEYNMGRKLFLVGINRANLLFRVLALYNGNRYLIALIVVVVGVATVIAGLELSDQDTITVIEHGCHIGLLSASRVAMIWLALVVLDIMVFFLTFLKTYATVCKVGSGTNAGLLGQMFRDGTMYFATLTCVNLANILSFYPMLAGCLSSIATSISLAMVSRMMLNLRGRAGFASVIRTSGGTHSATSLDVEFRVRTPSPYGDDIDVVNSGSGDGFKQDKSATQISASSSLTMKSGADTHV</sequence>
<dbReference type="EMBL" id="JANHOG010000105">
    <property type="protein sequence ID" value="KAJ3558185.1"/>
    <property type="molecule type" value="Genomic_DNA"/>
</dbReference>
<name>A0ACC1TCB7_9APHY</name>
<proteinExistence type="predicted"/>
<keyword evidence="2" id="KW-1185">Reference proteome</keyword>
<evidence type="ECO:0000313" key="1">
    <source>
        <dbReference type="EMBL" id="KAJ3558185.1"/>
    </source>
</evidence>
<gene>
    <name evidence="1" type="ORF">NM688_g1074</name>
</gene>
<protein>
    <submittedName>
        <fullName evidence="1">Uncharacterized protein</fullName>
    </submittedName>
</protein>
<evidence type="ECO:0000313" key="2">
    <source>
        <dbReference type="Proteomes" id="UP001148662"/>
    </source>
</evidence>
<accession>A0ACC1TCB7</accession>
<reference evidence="1" key="1">
    <citation type="submission" date="2022-07" db="EMBL/GenBank/DDBJ databases">
        <title>Genome Sequence of Phlebia brevispora.</title>
        <authorList>
            <person name="Buettner E."/>
        </authorList>
    </citation>
    <scope>NUCLEOTIDE SEQUENCE</scope>
    <source>
        <strain evidence="1">MPL23</strain>
    </source>
</reference>
<comment type="caution">
    <text evidence="1">The sequence shown here is derived from an EMBL/GenBank/DDBJ whole genome shotgun (WGS) entry which is preliminary data.</text>
</comment>
<dbReference type="Proteomes" id="UP001148662">
    <property type="component" value="Unassembled WGS sequence"/>
</dbReference>